<keyword evidence="3" id="KW-1185">Reference proteome</keyword>
<evidence type="ECO:0000313" key="3">
    <source>
        <dbReference type="Proteomes" id="UP000674318"/>
    </source>
</evidence>
<organism evidence="2 3">
    <name type="scientific">Porcisia hertigi</name>
    <dbReference type="NCBI Taxonomy" id="2761500"/>
    <lineage>
        <taxon>Eukaryota</taxon>
        <taxon>Discoba</taxon>
        <taxon>Euglenozoa</taxon>
        <taxon>Kinetoplastea</taxon>
        <taxon>Metakinetoplastina</taxon>
        <taxon>Trypanosomatida</taxon>
        <taxon>Trypanosomatidae</taxon>
        <taxon>Leishmaniinae</taxon>
        <taxon>Porcisia</taxon>
    </lineage>
</organism>
<reference evidence="2 3" key="1">
    <citation type="submission" date="2021-02" db="EMBL/GenBank/DDBJ databases">
        <title>Porcisia hertigi Genome sequencing and assembly.</title>
        <authorList>
            <person name="Almutairi H."/>
            <person name="Gatherer D."/>
        </authorList>
    </citation>
    <scope>NUCLEOTIDE SEQUENCE [LARGE SCALE GENOMIC DNA]</scope>
    <source>
        <strain evidence="2 3">C119</strain>
    </source>
</reference>
<protein>
    <submittedName>
        <fullName evidence="2">Uncharacterized protein</fullName>
    </submittedName>
</protein>
<dbReference type="GeneID" id="94287266"/>
<accession>A0A836L0D1</accession>
<dbReference type="AlphaFoldDB" id="A0A836L0D1"/>
<evidence type="ECO:0000313" key="2">
    <source>
        <dbReference type="EMBL" id="KAG5492562.1"/>
    </source>
</evidence>
<name>A0A836L0D1_9TRYP</name>
<feature type="compositionally biased region" description="Low complexity" evidence="1">
    <location>
        <begin position="610"/>
        <end position="625"/>
    </location>
</feature>
<feature type="compositionally biased region" description="Basic and acidic residues" evidence="1">
    <location>
        <begin position="590"/>
        <end position="609"/>
    </location>
</feature>
<gene>
    <name evidence="2" type="ORF">JKF63_01141</name>
</gene>
<dbReference type="EMBL" id="JAFJZO010000035">
    <property type="protein sequence ID" value="KAG5492562.1"/>
    <property type="molecule type" value="Genomic_DNA"/>
</dbReference>
<dbReference type="KEGG" id="phet:94287266"/>
<sequence>MRLDLRMLPRGQSHHGHASTGDVRFPCRVFCPPRPLLLLVYLLLLCTSARCAEAGQRMPRPAGTAASTESVENRTNLLPKAGALAAQHFIGDRQLYCPAPSFSFFLAAAMGLWSRHDRLASCLATKSSTVLDDIRLSREDHESHDTLLSELWRRARGIRERHVFYDNADEFIALETEISRAVRVNHTVGMYPPQYSAVLSKLADILGLNFTADLLPLNGNGPLPIIADGPGMDSVDEECAKNPACLQRGVLNEYRRHANRTLQASPHLIVSEATFTRAMAYYKINALPSVVVRAYDLRTSHANSFEHDVADFLRTVQDMWDAATREVQQEREDGSTQDATVAFSGVTITDSRSQRQASRLLSRPFLPFIRVTDFTGPPMLNQTRAYFVSDRPEPPSRGSGGMHQRPLHRVLPAAVVYHTSPSCASCEVYDRAFDLLPGLFKSLCSRPHMSMISCSPVTLFFRTTNTRTFDLVPSMDMYARLVYTREAVLRTADTNGNFFDGGSADSDDDDEADVARFYSLNSKYRSNRIDLEREIRPRTQFTPHRISLRHVSDAASVEEALTSMFSELVEHGVVQFAFMGKSQLSRILKKNQEVQERMERRRREEEKNARSSANTAATTSSPAPSLEADPEYRKVVTFHDLATELVSSYIRSYIGNVTLSLGHRRRYRNSASSSGYLWVLWLLIDTVVELWHCIRSELENPLIPAFFLILCAVQRLWNRVGKVTYW</sequence>
<dbReference type="OrthoDB" id="272599at2759"/>
<dbReference type="RefSeq" id="XP_067753346.1">
    <property type="nucleotide sequence ID" value="XM_067897189.1"/>
</dbReference>
<feature type="region of interest" description="Disordered" evidence="1">
    <location>
        <begin position="590"/>
        <end position="627"/>
    </location>
</feature>
<feature type="region of interest" description="Disordered" evidence="1">
    <location>
        <begin position="1"/>
        <end position="20"/>
    </location>
</feature>
<comment type="caution">
    <text evidence="2">The sequence shown here is derived from an EMBL/GenBank/DDBJ whole genome shotgun (WGS) entry which is preliminary data.</text>
</comment>
<evidence type="ECO:0000256" key="1">
    <source>
        <dbReference type="SAM" id="MobiDB-lite"/>
    </source>
</evidence>
<proteinExistence type="predicted"/>
<dbReference type="Proteomes" id="UP000674318">
    <property type="component" value="Chromosome 35"/>
</dbReference>